<gene>
    <name evidence="2" type="ORF">BI308_00735</name>
</gene>
<reference evidence="2" key="1">
    <citation type="submission" date="2016-10" db="EMBL/GenBank/DDBJ databases">
        <title>CRISPR-Cas defence system in Roseofilum reptotaenium: evidence of a bacteriophage-cyanobacterium arms race in the coral black band disease.</title>
        <authorList>
            <person name="Buerger P."/>
            <person name="Wood-Charlson E.M."/>
            <person name="Weynberg K.D."/>
            <person name="Willis B."/>
            <person name="Van Oppen M.J."/>
        </authorList>
    </citation>
    <scope>NUCLEOTIDE SEQUENCE [LARGE SCALE GENOMIC DNA]</scope>
    <source>
        <strain evidence="2">AO1-A</strain>
    </source>
</reference>
<comment type="caution">
    <text evidence="2">The sequence shown here is derived from an EMBL/GenBank/DDBJ whole genome shotgun (WGS) entry which is preliminary data.</text>
</comment>
<name>A0A1L9QXZ7_9CYAN</name>
<dbReference type="Proteomes" id="UP000183940">
    <property type="component" value="Unassembled WGS sequence"/>
</dbReference>
<organism evidence="2 3">
    <name type="scientific">Roseofilum reptotaenium AO1-A</name>
    <dbReference type="NCBI Taxonomy" id="1925591"/>
    <lineage>
        <taxon>Bacteria</taxon>
        <taxon>Bacillati</taxon>
        <taxon>Cyanobacteriota</taxon>
        <taxon>Cyanophyceae</taxon>
        <taxon>Desertifilales</taxon>
        <taxon>Desertifilaceae</taxon>
        <taxon>Roseofilum</taxon>
    </lineage>
</organism>
<accession>A0A1L9QXZ7</accession>
<keyword evidence="3" id="KW-1185">Reference proteome</keyword>
<dbReference type="AlphaFoldDB" id="A0A1L9QXZ7"/>
<dbReference type="EMBL" id="MLAW01000001">
    <property type="protein sequence ID" value="OJJ27526.1"/>
    <property type="molecule type" value="Genomic_DNA"/>
</dbReference>
<evidence type="ECO:0000313" key="2">
    <source>
        <dbReference type="EMBL" id="OJJ27526.1"/>
    </source>
</evidence>
<dbReference type="STRING" id="1925591.BI308_00735"/>
<feature type="region of interest" description="Disordered" evidence="1">
    <location>
        <begin position="231"/>
        <end position="261"/>
    </location>
</feature>
<evidence type="ECO:0000313" key="3">
    <source>
        <dbReference type="Proteomes" id="UP000183940"/>
    </source>
</evidence>
<sequence length="617" mass="70191">MLGFTIPPKRKFQPRLMICKVSEFKANFTSDQIAIIREYQEGLRRLWNFALGQLINADENWHYDKVSKTYVSKCTLVRHQVKDDLSKTWVAHSPVLDRRSRWIVAACQAYPTATTKAGHQRMADKDHVFTRAEVKASGWVGGYGYSCPIQRDHNPGLISNSAMKDSKRGLGILARARDLQDPTIITPDLLKDLDRQLILNVQQKYRMGLLEQLGGAWDKYVKDRYSKESLRRGKPKFKGTNTPVNTIRHPNPNAGGKKPQSADAVRAIGSDVLKIPGFGDVHLPGLDKRWGKSRVKIMQIVEKASGFFVQLTREETPRRVRKVEPRGYAGIDWGWKEENYCSVSWVNEGGETRSQQISKPRFYRESQEQLGKAQQKLDEKLYRRLILWIHHPDTNLLDYVSEGDADILKTCRTVEDLCAHIGVDLNASTIQRLRWKQCGDSQGVKECKQKIKRIHEKTKRRRRSHQYRIASYLTTYSSGIAVEDGLQKKVGKAKAKAKEDGSGFDKNQASAVTGQNKSNRDAAIGQQIDLIDKKTQEFGKSTQRIKFAADLPLSRICCKCLAYDPEMDISKPVYHCTQCGYEGDRDVNSSALIAKIGREPSLQKTIKQKIKKTRKKS</sequence>
<evidence type="ECO:0000256" key="1">
    <source>
        <dbReference type="SAM" id="MobiDB-lite"/>
    </source>
</evidence>
<protein>
    <submittedName>
        <fullName evidence="2">Uncharacterized protein</fullName>
    </submittedName>
</protein>
<proteinExistence type="predicted"/>